<proteinExistence type="predicted"/>
<dbReference type="GO" id="GO:0005581">
    <property type="term" value="C:collagen trimer"/>
    <property type="evidence" value="ECO:0007669"/>
    <property type="project" value="UniProtKB-KW"/>
</dbReference>
<reference evidence="2" key="1">
    <citation type="submission" date="2023-03" db="EMBL/GenBank/DDBJ databases">
        <authorList>
            <person name="Steffen K."/>
            <person name="Cardenas P."/>
        </authorList>
    </citation>
    <scope>NUCLEOTIDE SEQUENCE</scope>
</reference>
<evidence type="ECO:0000313" key="2">
    <source>
        <dbReference type="EMBL" id="CAI8027491.1"/>
    </source>
</evidence>
<evidence type="ECO:0000313" key="3">
    <source>
        <dbReference type="Proteomes" id="UP001174909"/>
    </source>
</evidence>
<protein>
    <submittedName>
        <fullName evidence="2">Short-chain collagen C4</fullName>
    </submittedName>
</protein>
<keyword evidence="3" id="KW-1185">Reference proteome</keyword>
<feature type="region of interest" description="Disordered" evidence="1">
    <location>
        <begin position="1"/>
        <end position="45"/>
    </location>
</feature>
<sequence>MTGSKGDGGDPGQPGPQGPQGGTGDKGDRGDTGLPGPQGPLGAPGPLAMGGAVYVRWGRTVCPSGQGTELVYSGRAGGSRYDHQGGGANHLCMPDDPEHLQFTSGVQGYSYMYGVEYLPSSQPLQTVQSHNVPCAVCHVTTRATLLMIPAKVNCPTNWTTEYTGYLMTEYYGYHRSTY</sequence>
<organism evidence="2 3">
    <name type="scientific">Geodia barretti</name>
    <name type="common">Barrett's horny sponge</name>
    <dbReference type="NCBI Taxonomy" id="519541"/>
    <lineage>
        <taxon>Eukaryota</taxon>
        <taxon>Metazoa</taxon>
        <taxon>Porifera</taxon>
        <taxon>Demospongiae</taxon>
        <taxon>Heteroscleromorpha</taxon>
        <taxon>Tetractinellida</taxon>
        <taxon>Astrophorina</taxon>
        <taxon>Geodiidae</taxon>
        <taxon>Geodia</taxon>
    </lineage>
</organism>
<accession>A0AA35WSL6</accession>
<dbReference type="EMBL" id="CASHTH010002282">
    <property type="protein sequence ID" value="CAI8027491.1"/>
    <property type="molecule type" value="Genomic_DNA"/>
</dbReference>
<comment type="caution">
    <text evidence="2">The sequence shown here is derived from an EMBL/GenBank/DDBJ whole genome shotgun (WGS) entry which is preliminary data.</text>
</comment>
<dbReference type="PANTHER" id="PTHR24024">
    <property type="entry name" value="PULMONARY SURFACTANT-ASSOCIATED PROTEIN A"/>
    <property type="match status" value="1"/>
</dbReference>
<dbReference type="PANTHER" id="PTHR24024:SF18">
    <property type="entry name" value="SHORT-CHAIN COLLAGEN C4-LIKE"/>
    <property type="match status" value="1"/>
</dbReference>
<dbReference type="AlphaFoldDB" id="A0AA35WSL6"/>
<dbReference type="Proteomes" id="UP001174909">
    <property type="component" value="Unassembled WGS sequence"/>
</dbReference>
<dbReference type="InterPro" id="IPR051077">
    <property type="entry name" value="Ca-dependent_lectin"/>
</dbReference>
<keyword evidence="2" id="KW-0176">Collagen</keyword>
<name>A0AA35WSL6_GEOBA</name>
<dbReference type="GO" id="GO:0005615">
    <property type="term" value="C:extracellular space"/>
    <property type="evidence" value="ECO:0007669"/>
    <property type="project" value="TreeGrafter"/>
</dbReference>
<feature type="compositionally biased region" description="Low complexity" evidence="1">
    <location>
        <begin position="32"/>
        <end position="45"/>
    </location>
</feature>
<feature type="compositionally biased region" description="Gly residues" evidence="1">
    <location>
        <begin position="1"/>
        <end position="12"/>
    </location>
</feature>
<evidence type="ECO:0000256" key="1">
    <source>
        <dbReference type="SAM" id="MobiDB-lite"/>
    </source>
</evidence>
<gene>
    <name evidence="2" type="ORF">GBAR_LOCUS15721</name>
</gene>